<gene>
    <name evidence="2" type="ORF">B296_00000704</name>
</gene>
<evidence type="ECO:0000313" key="3">
    <source>
        <dbReference type="Proteomes" id="UP000287651"/>
    </source>
</evidence>
<organism evidence="2 3">
    <name type="scientific">Ensete ventricosum</name>
    <name type="common">Abyssinian banana</name>
    <name type="synonym">Musa ensete</name>
    <dbReference type="NCBI Taxonomy" id="4639"/>
    <lineage>
        <taxon>Eukaryota</taxon>
        <taxon>Viridiplantae</taxon>
        <taxon>Streptophyta</taxon>
        <taxon>Embryophyta</taxon>
        <taxon>Tracheophyta</taxon>
        <taxon>Spermatophyta</taxon>
        <taxon>Magnoliopsida</taxon>
        <taxon>Liliopsida</taxon>
        <taxon>Zingiberales</taxon>
        <taxon>Musaceae</taxon>
        <taxon>Ensete</taxon>
    </lineage>
</organism>
<accession>A0A427B8V2</accession>
<proteinExistence type="predicted"/>
<dbReference type="EMBL" id="AMZH03000214">
    <property type="protein sequence ID" value="RRT84888.1"/>
    <property type="molecule type" value="Genomic_DNA"/>
</dbReference>
<feature type="region of interest" description="Disordered" evidence="1">
    <location>
        <begin position="60"/>
        <end position="98"/>
    </location>
</feature>
<sequence>MVRVSLRGLTIIGDDGFVLLELVSSLEIWQQHLRRLQFAPPCHYTFLCCDDAAIDPDAKKKKRSNWNNVNKERLREEAPTTPQTLGTRGLSFLPPPDEGNLSTLTPNRYRRLFNDPRFSPLTVNPGVLLTLIITGEAFFGLTHQV</sequence>
<dbReference type="AlphaFoldDB" id="A0A427B8V2"/>
<comment type="caution">
    <text evidence="2">The sequence shown here is derived from an EMBL/GenBank/DDBJ whole genome shotgun (WGS) entry which is preliminary data.</text>
</comment>
<evidence type="ECO:0000256" key="1">
    <source>
        <dbReference type="SAM" id="MobiDB-lite"/>
    </source>
</evidence>
<protein>
    <submittedName>
        <fullName evidence="2">Uncharacterized protein</fullName>
    </submittedName>
</protein>
<name>A0A427B8V2_ENSVE</name>
<reference evidence="2 3" key="1">
    <citation type="journal article" date="2014" name="Agronomy (Basel)">
        <title>A Draft Genome Sequence for Ensete ventricosum, the Drought-Tolerant Tree Against Hunger.</title>
        <authorList>
            <person name="Harrison J."/>
            <person name="Moore K.A."/>
            <person name="Paszkiewicz K."/>
            <person name="Jones T."/>
            <person name="Grant M."/>
            <person name="Ambacheew D."/>
            <person name="Muzemil S."/>
            <person name="Studholme D.J."/>
        </authorList>
    </citation>
    <scope>NUCLEOTIDE SEQUENCE [LARGE SCALE GENOMIC DNA]</scope>
</reference>
<dbReference type="Proteomes" id="UP000287651">
    <property type="component" value="Unassembled WGS sequence"/>
</dbReference>
<evidence type="ECO:0000313" key="2">
    <source>
        <dbReference type="EMBL" id="RRT84888.1"/>
    </source>
</evidence>